<accession>A0A5M9JDN5</accession>
<name>A0A5M9JDN5_MONFR</name>
<protein>
    <recommendedName>
        <fullName evidence="3">Heterokaryon incompatibility domain-containing protein</fullName>
    </recommendedName>
</protein>
<gene>
    <name evidence="1" type="ORF">EYC84_009026</name>
</gene>
<organism evidence="1 2">
    <name type="scientific">Monilinia fructicola</name>
    <name type="common">Brown rot fungus</name>
    <name type="synonym">Ciboria fructicola</name>
    <dbReference type="NCBI Taxonomy" id="38448"/>
    <lineage>
        <taxon>Eukaryota</taxon>
        <taxon>Fungi</taxon>
        <taxon>Dikarya</taxon>
        <taxon>Ascomycota</taxon>
        <taxon>Pezizomycotina</taxon>
        <taxon>Leotiomycetes</taxon>
        <taxon>Helotiales</taxon>
        <taxon>Sclerotiniaceae</taxon>
        <taxon>Monilinia</taxon>
    </lineage>
</organism>
<comment type="caution">
    <text evidence="1">The sequence shown here is derived from an EMBL/GenBank/DDBJ whole genome shotgun (WGS) entry which is preliminary data.</text>
</comment>
<evidence type="ECO:0000313" key="1">
    <source>
        <dbReference type="EMBL" id="KAA8566463.1"/>
    </source>
</evidence>
<dbReference type="EMBL" id="VICG01000012">
    <property type="protein sequence ID" value="KAA8566463.1"/>
    <property type="molecule type" value="Genomic_DNA"/>
</dbReference>
<evidence type="ECO:0008006" key="3">
    <source>
        <dbReference type="Google" id="ProtNLM"/>
    </source>
</evidence>
<reference evidence="1 2" key="1">
    <citation type="submission" date="2019-06" db="EMBL/GenBank/DDBJ databases">
        <title>Genome Sequence of the Brown Rot Fungal Pathogen Monilinia fructicola.</title>
        <authorList>
            <person name="De Miccolis Angelini R.M."/>
            <person name="Landi L."/>
            <person name="Abate D."/>
            <person name="Pollastro S."/>
            <person name="Romanazzi G."/>
            <person name="Faretra F."/>
        </authorList>
    </citation>
    <scope>NUCLEOTIDE SEQUENCE [LARGE SCALE GENOMIC DNA]</scope>
    <source>
        <strain evidence="1 2">Mfrc123</strain>
    </source>
</reference>
<dbReference type="VEuPathDB" id="FungiDB:MFRU_057g00240"/>
<keyword evidence="2" id="KW-1185">Reference proteome</keyword>
<dbReference type="Proteomes" id="UP000322873">
    <property type="component" value="Unassembled WGS sequence"/>
</dbReference>
<dbReference type="PANTHER" id="PTHR33112:SF16">
    <property type="entry name" value="HETEROKARYON INCOMPATIBILITY DOMAIN-CONTAINING PROTEIN"/>
    <property type="match status" value="1"/>
</dbReference>
<sequence length="518" mass="58723">MTTKYHQLLILDRPCKYCKVLELKDLQHGGKMRHDQHNNPYVDFGEVEVTEAMNAEKGTTVLMAIDALKSAMSTEPKEPKVLPKSELKLGYQRSDILPNLPGLATTANQGCAFCKVLRDDLISANLQDGTSDTEESCAKERAIPMEIVITEVTYQFREFETGSELHEDDPKIWLDSLYVYFTVTSGVENIEKSLHYNFCTDASDLCAKWFSLGRLPVVNDRLSAPNLDRIKALISRALEEKPIENVHQEFLPTRLLDLESDCSSGLRLVVTKGDPEISKLDPIQKRYAALSYCWGYAVAWALDTSGSMLYALFREVKKIGTRNHFQCRIYTQIASLHCVIEGNSCLSGFLEPAYSPPTVQINFQSEIHKSISGALYLRMLHPPHETLKVFSEQIGKPIGKPDNPSSADFEEAAWEERGWTFQEDQLSPRKLYFGKRMAYMSSGKLCEAADGTRFSRETYVNMENTLGQTLSGWYNLVKAYTERKLSFEHDKLPAISAFARNICDRFPHQKYFGWPLGI</sequence>
<evidence type="ECO:0000313" key="2">
    <source>
        <dbReference type="Proteomes" id="UP000322873"/>
    </source>
</evidence>
<proteinExistence type="predicted"/>
<dbReference type="AlphaFoldDB" id="A0A5M9JDN5"/>
<dbReference type="PANTHER" id="PTHR33112">
    <property type="entry name" value="DOMAIN PROTEIN, PUTATIVE-RELATED"/>
    <property type="match status" value="1"/>
</dbReference>